<name>A0AAD7EIP1_9AGAR</name>
<accession>A0AAD7EIP1</accession>
<dbReference type="InterPro" id="IPR032675">
    <property type="entry name" value="LRR_dom_sf"/>
</dbReference>
<evidence type="ECO:0000313" key="2">
    <source>
        <dbReference type="Proteomes" id="UP001218218"/>
    </source>
</evidence>
<gene>
    <name evidence="1" type="ORF">DFH08DRAFT_883090</name>
</gene>
<dbReference type="Proteomes" id="UP001218218">
    <property type="component" value="Unassembled WGS sequence"/>
</dbReference>
<dbReference type="AlphaFoldDB" id="A0AAD7EIP1"/>
<sequence>MDPASALPAELWLYIHRLATSATSPMVVASADRYRYDPVTDPLTDIEHFWRQVSSFVRVCRLWNDLANELLYENIRVDDQFDALCTALQNPVNADLVRSVRLSPTHIEHNYAVLALCPRLQVIVHPDLTAHDLVLPGVDDPVLTLASHSVKHIYWSHSHINSTLLLELTAAATPSLESLCITNSTVSTLLRSDQETRPFPATNAPNLQRLGMVGVPPRLAQSILALDLRNLTRLKCSPSLFAISDSGSPVKFPSLRVLELFGSRRAIPFAAIFARCPRLRELCYDVWNSILSPEGERSKTLSCMRLHSAVTVVRDWAPIQSHFALFISPEFPSLQRLVLDNSWYRVIDDPLFVPFRDELKARGCRLEFPEGYVR</sequence>
<proteinExistence type="predicted"/>
<dbReference type="Gene3D" id="3.80.10.10">
    <property type="entry name" value="Ribonuclease Inhibitor"/>
    <property type="match status" value="1"/>
</dbReference>
<dbReference type="SUPFAM" id="SSF52047">
    <property type="entry name" value="RNI-like"/>
    <property type="match status" value="1"/>
</dbReference>
<protein>
    <recommendedName>
        <fullName evidence="3">F-box domain-containing protein</fullName>
    </recommendedName>
</protein>
<comment type="caution">
    <text evidence="1">The sequence shown here is derived from an EMBL/GenBank/DDBJ whole genome shotgun (WGS) entry which is preliminary data.</text>
</comment>
<reference evidence="1" key="1">
    <citation type="submission" date="2023-03" db="EMBL/GenBank/DDBJ databases">
        <title>Massive genome expansion in bonnet fungi (Mycena s.s.) driven by repeated elements and novel gene families across ecological guilds.</title>
        <authorList>
            <consortium name="Lawrence Berkeley National Laboratory"/>
            <person name="Harder C.B."/>
            <person name="Miyauchi S."/>
            <person name="Viragh M."/>
            <person name="Kuo A."/>
            <person name="Thoen E."/>
            <person name="Andreopoulos B."/>
            <person name="Lu D."/>
            <person name="Skrede I."/>
            <person name="Drula E."/>
            <person name="Henrissat B."/>
            <person name="Morin E."/>
            <person name="Kohler A."/>
            <person name="Barry K."/>
            <person name="LaButti K."/>
            <person name="Morin E."/>
            <person name="Salamov A."/>
            <person name="Lipzen A."/>
            <person name="Mereny Z."/>
            <person name="Hegedus B."/>
            <person name="Baldrian P."/>
            <person name="Stursova M."/>
            <person name="Weitz H."/>
            <person name="Taylor A."/>
            <person name="Grigoriev I.V."/>
            <person name="Nagy L.G."/>
            <person name="Martin F."/>
            <person name="Kauserud H."/>
        </authorList>
    </citation>
    <scope>NUCLEOTIDE SEQUENCE</scope>
    <source>
        <strain evidence="1">CBHHK002</strain>
    </source>
</reference>
<dbReference type="EMBL" id="JARIHO010000038">
    <property type="protein sequence ID" value="KAJ7328712.1"/>
    <property type="molecule type" value="Genomic_DNA"/>
</dbReference>
<evidence type="ECO:0008006" key="3">
    <source>
        <dbReference type="Google" id="ProtNLM"/>
    </source>
</evidence>
<evidence type="ECO:0000313" key="1">
    <source>
        <dbReference type="EMBL" id="KAJ7328712.1"/>
    </source>
</evidence>
<keyword evidence="2" id="KW-1185">Reference proteome</keyword>
<organism evidence="1 2">
    <name type="scientific">Mycena albidolilacea</name>
    <dbReference type="NCBI Taxonomy" id="1033008"/>
    <lineage>
        <taxon>Eukaryota</taxon>
        <taxon>Fungi</taxon>
        <taxon>Dikarya</taxon>
        <taxon>Basidiomycota</taxon>
        <taxon>Agaricomycotina</taxon>
        <taxon>Agaricomycetes</taxon>
        <taxon>Agaricomycetidae</taxon>
        <taxon>Agaricales</taxon>
        <taxon>Marasmiineae</taxon>
        <taxon>Mycenaceae</taxon>
        <taxon>Mycena</taxon>
    </lineage>
</organism>